<sequence>MVYDFFAIFCEVNGELDASSYRIDRVRQLLTLFADRDDEVVTSAWSALDALVKSMDKDKQDLENRSFYCEVVSNRHLLQVPKYLDSADQTVSTDRAHSVGGFA</sequence>
<protein>
    <submittedName>
        <fullName evidence="1">Uncharacterized protein</fullName>
    </submittedName>
</protein>
<evidence type="ECO:0000313" key="1">
    <source>
        <dbReference type="EMBL" id="KAJ9126413.1"/>
    </source>
</evidence>
<organism evidence="1 2">
    <name type="scientific">Naganishia onofrii</name>
    <dbReference type="NCBI Taxonomy" id="1851511"/>
    <lineage>
        <taxon>Eukaryota</taxon>
        <taxon>Fungi</taxon>
        <taxon>Dikarya</taxon>
        <taxon>Basidiomycota</taxon>
        <taxon>Agaricomycotina</taxon>
        <taxon>Tremellomycetes</taxon>
        <taxon>Filobasidiales</taxon>
        <taxon>Filobasidiaceae</taxon>
        <taxon>Naganishia</taxon>
    </lineage>
</organism>
<dbReference type="EMBL" id="JASBWV010000005">
    <property type="protein sequence ID" value="KAJ9126413.1"/>
    <property type="molecule type" value="Genomic_DNA"/>
</dbReference>
<reference evidence="1" key="1">
    <citation type="submission" date="2023-04" db="EMBL/GenBank/DDBJ databases">
        <title>Draft Genome sequencing of Naganishia species isolated from polar environments using Oxford Nanopore Technology.</title>
        <authorList>
            <person name="Leo P."/>
            <person name="Venkateswaran K."/>
        </authorList>
    </citation>
    <scope>NUCLEOTIDE SEQUENCE</scope>
    <source>
        <strain evidence="1">DBVPG 5303</strain>
    </source>
</reference>
<name>A0ACC2XQW6_9TREE</name>
<comment type="caution">
    <text evidence="1">The sequence shown here is derived from an EMBL/GenBank/DDBJ whole genome shotgun (WGS) entry which is preliminary data.</text>
</comment>
<gene>
    <name evidence="1" type="ORF">QFC24_002152</name>
</gene>
<proteinExistence type="predicted"/>
<accession>A0ACC2XQW6</accession>
<evidence type="ECO:0000313" key="2">
    <source>
        <dbReference type="Proteomes" id="UP001234202"/>
    </source>
</evidence>
<keyword evidence="2" id="KW-1185">Reference proteome</keyword>
<dbReference type="Proteomes" id="UP001234202">
    <property type="component" value="Unassembled WGS sequence"/>
</dbReference>